<feature type="compositionally biased region" description="Basic and acidic residues" evidence="1">
    <location>
        <begin position="35"/>
        <end position="49"/>
    </location>
</feature>
<gene>
    <name evidence="2" type="ORF">A0H81_12058</name>
</gene>
<evidence type="ECO:0000313" key="3">
    <source>
        <dbReference type="Proteomes" id="UP000092993"/>
    </source>
</evidence>
<sequence length="114" mass="12642">MCEQVSASAFDVVPIVVKPKPEAEAEAAIMHRHYEHAGSDRGSTKRKEASSNARGRKLHEKWTRLVEMAMRGWTNALKTIWQCEGTTFGGIDARVPEWMGVRSGKLLQIAVHAG</sequence>
<evidence type="ECO:0000313" key="2">
    <source>
        <dbReference type="EMBL" id="OBZ67669.1"/>
    </source>
</evidence>
<reference evidence="2 3" key="1">
    <citation type="submission" date="2016-03" db="EMBL/GenBank/DDBJ databases">
        <title>Whole genome sequencing of Grifola frondosa 9006-11.</title>
        <authorList>
            <person name="Min B."/>
            <person name="Park H."/>
            <person name="Kim J.-G."/>
            <person name="Cho H."/>
            <person name="Oh Y.-L."/>
            <person name="Kong W.-S."/>
            <person name="Choi I.-G."/>
        </authorList>
    </citation>
    <scope>NUCLEOTIDE SEQUENCE [LARGE SCALE GENOMIC DNA]</scope>
    <source>
        <strain evidence="2 3">9006-11</strain>
    </source>
</reference>
<feature type="region of interest" description="Disordered" evidence="1">
    <location>
        <begin position="34"/>
        <end position="56"/>
    </location>
</feature>
<name>A0A1C7LUR2_GRIFR</name>
<proteinExistence type="predicted"/>
<dbReference type="Proteomes" id="UP000092993">
    <property type="component" value="Unassembled WGS sequence"/>
</dbReference>
<protein>
    <submittedName>
        <fullName evidence="2">Uncharacterized protein</fullName>
    </submittedName>
</protein>
<accession>A0A1C7LUR2</accession>
<organism evidence="2 3">
    <name type="scientific">Grifola frondosa</name>
    <name type="common">Maitake</name>
    <name type="synonym">Polyporus frondosus</name>
    <dbReference type="NCBI Taxonomy" id="5627"/>
    <lineage>
        <taxon>Eukaryota</taxon>
        <taxon>Fungi</taxon>
        <taxon>Dikarya</taxon>
        <taxon>Basidiomycota</taxon>
        <taxon>Agaricomycotina</taxon>
        <taxon>Agaricomycetes</taxon>
        <taxon>Polyporales</taxon>
        <taxon>Grifolaceae</taxon>
        <taxon>Grifola</taxon>
    </lineage>
</organism>
<keyword evidence="3" id="KW-1185">Reference proteome</keyword>
<evidence type="ECO:0000256" key="1">
    <source>
        <dbReference type="SAM" id="MobiDB-lite"/>
    </source>
</evidence>
<dbReference type="STRING" id="5627.A0A1C7LUR2"/>
<dbReference type="EMBL" id="LUGG01000023">
    <property type="protein sequence ID" value="OBZ67669.1"/>
    <property type="molecule type" value="Genomic_DNA"/>
</dbReference>
<comment type="caution">
    <text evidence="2">The sequence shown here is derived from an EMBL/GenBank/DDBJ whole genome shotgun (WGS) entry which is preliminary data.</text>
</comment>
<dbReference type="OrthoDB" id="429841at2759"/>
<dbReference type="AlphaFoldDB" id="A0A1C7LUR2"/>